<feature type="domain" description="Biotin carboxylation" evidence="5">
    <location>
        <begin position="1"/>
        <end position="192"/>
    </location>
</feature>
<dbReference type="InterPro" id="IPR005482">
    <property type="entry name" value="Biotin_COase_C"/>
</dbReference>
<dbReference type="SUPFAM" id="SSF56059">
    <property type="entry name" value="Glutathione synthetase ATP-binding domain-like"/>
    <property type="match status" value="1"/>
</dbReference>
<dbReference type="AlphaFoldDB" id="A0A645HW66"/>
<sequence length="200" mass="22370">MGEAAVKAAKAVKYVSAGTIEFLLGADGQFYFMEMNTRVQVEHPVTEMITGIDIIKEQIKIAAGEKLPYQQKNINFNGHAIECRINAENPYNGFSPCPGHITFYNPPGGPGVRIDSHAYNGYRIPPHYDSMIGKLIVHGDTREEAIARCRRALSEFMIEGVSTTIPFDLFLLDTREFIEGRYDTGFIERVIKGGHFVKPK</sequence>
<dbReference type="Pfam" id="PF02785">
    <property type="entry name" value="Biotin_carb_C"/>
    <property type="match status" value="1"/>
</dbReference>
<dbReference type="InterPro" id="IPR051602">
    <property type="entry name" value="ACC_Biotin_Carboxylase"/>
</dbReference>
<reference evidence="6" key="1">
    <citation type="submission" date="2019-08" db="EMBL/GenBank/DDBJ databases">
        <authorList>
            <person name="Kucharzyk K."/>
            <person name="Murdoch R.W."/>
            <person name="Higgins S."/>
            <person name="Loffler F."/>
        </authorList>
    </citation>
    <scope>NUCLEOTIDE SEQUENCE</scope>
</reference>
<keyword evidence="1 6" id="KW-0436">Ligase</keyword>
<gene>
    <name evidence="6" type="primary">cfiB_6</name>
    <name evidence="6" type="ORF">SDC9_190384</name>
</gene>
<keyword evidence="2" id="KW-0547">Nucleotide-binding</keyword>
<evidence type="ECO:0000313" key="6">
    <source>
        <dbReference type="EMBL" id="MPN42826.1"/>
    </source>
</evidence>
<dbReference type="GO" id="GO:0034029">
    <property type="term" value="F:2-oxoglutarate carboxylase activity"/>
    <property type="evidence" value="ECO:0007669"/>
    <property type="project" value="UniProtKB-EC"/>
</dbReference>
<dbReference type="Gene3D" id="3.30.470.20">
    <property type="entry name" value="ATP-grasp fold, B domain"/>
    <property type="match status" value="1"/>
</dbReference>
<organism evidence="6">
    <name type="scientific">bioreactor metagenome</name>
    <dbReference type="NCBI Taxonomy" id="1076179"/>
    <lineage>
        <taxon>unclassified sequences</taxon>
        <taxon>metagenomes</taxon>
        <taxon>ecological metagenomes</taxon>
    </lineage>
</organism>
<dbReference type="PROSITE" id="PS50975">
    <property type="entry name" value="ATP_GRASP"/>
    <property type="match status" value="1"/>
</dbReference>
<protein>
    <submittedName>
        <fullName evidence="6">2-oxoglutarate carboxylase small subunit</fullName>
        <ecNumber evidence="6">6.4.1.7</ecNumber>
    </submittedName>
</protein>
<dbReference type="PROSITE" id="PS50979">
    <property type="entry name" value="BC"/>
    <property type="match status" value="1"/>
</dbReference>
<dbReference type="GO" id="GO:0005524">
    <property type="term" value="F:ATP binding"/>
    <property type="evidence" value="ECO:0007669"/>
    <property type="project" value="UniProtKB-KW"/>
</dbReference>
<dbReference type="EC" id="6.4.1.7" evidence="6"/>
<dbReference type="SMART" id="SM00878">
    <property type="entry name" value="Biotin_carb_C"/>
    <property type="match status" value="1"/>
</dbReference>
<dbReference type="InterPro" id="IPR011054">
    <property type="entry name" value="Rudment_hybrid_motif"/>
</dbReference>
<dbReference type="InterPro" id="IPR005479">
    <property type="entry name" value="CPAse_ATP-bd"/>
</dbReference>
<evidence type="ECO:0000256" key="3">
    <source>
        <dbReference type="ARBA" id="ARBA00022840"/>
    </source>
</evidence>
<dbReference type="Pfam" id="PF02786">
    <property type="entry name" value="CPSase_L_D2"/>
    <property type="match status" value="1"/>
</dbReference>
<dbReference type="GO" id="GO:0046872">
    <property type="term" value="F:metal ion binding"/>
    <property type="evidence" value="ECO:0007669"/>
    <property type="project" value="InterPro"/>
</dbReference>
<dbReference type="SUPFAM" id="SSF51246">
    <property type="entry name" value="Rudiment single hybrid motif"/>
    <property type="match status" value="1"/>
</dbReference>
<evidence type="ECO:0000259" key="5">
    <source>
        <dbReference type="PROSITE" id="PS50979"/>
    </source>
</evidence>
<evidence type="ECO:0000259" key="4">
    <source>
        <dbReference type="PROSITE" id="PS50975"/>
    </source>
</evidence>
<evidence type="ECO:0000256" key="1">
    <source>
        <dbReference type="ARBA" id="ARBA00022598"/>
    </source>
</evidence>
<dbReference type="PANTHER" id="PTHR48095">
    <property type="entry name" value="PYRUVATE CARBOXYLASE SUBUNIT A"/>
    <property type="match status" value="1"/>
</dbReference>
<dbReference type="PANTHER" id="PTHR48095:SF2">
    <property type="entry name" value="BIOTIN CARBOXYLASE, CHLOROPLASTIC"/>
    <property type="match status" value="1"/>
</dbReference>
<name>A0A645HW66_9ZZZZ</name>
<dbReference type="InterPro" id="IPR011761">
    <property type="entry name" value="ATP-grasp"/>
</dbReference>
<dbReference type="InterPro" id="IPR011764">
    <property type="entry name" value="Biotin_carboxylation_dom"/>
</dbReference>
<dbReference type="EMBL" id="VSSQ01100821">
    <property type="protein sequence ID" value="MPN42826.1"/>
    <property type="molecule type" value="Genomic_DNA"/>
</dbReference>
<dbReference type="PROSITE" id="PS00867">
    <property type="entry name" value="CPSASE_2"/>
    <property type="match status" value="1"/>
</dbReference>
<comment type="caution">
    <text evidence="6">The sequence shown here is derived from an EMBL/GenBank/DDBJ whole genome shotgun (WGS) entry which is preliminary data.</text>
</comment>
<proteinExistence type="predicted"/>
<feature type="domain" description="ATP-grasp" evidence="4">
    <location>
        <begin position="3"/>
        <end position="63"/>
    </location>
</feature>
<accession>A0A645HW66</accession>
<keyword evidence="3" id="KW-0067">ATP-binding</keyword>
<evidence type="ECO:0000256" key="2">
    <source>
        <dbReference type="ARBA" id="ARBA00022741"/>
    </source>
</evidence>